<evidence type="ECO:0000313" key="2">
    <source>
        <dbReference type="EMBL" id="PBK85592.1"/>
    </source>
</evidence>
<dbReference type="InParanoid" id="A0A2H3D2E5"/>
<keyword evidence="1" id="KW-0472">Membrane</keyword>
<dbReference type="AlphaFoldDB" id="A0A2H3D2E5"/>
<organism evidence="2 3">
    <name type="scientific">Armillaria gallica</name>
    <name type="common">Bulbous honey fungus</name>
    <name type="synonym">Armillaria bulbosa</name>
    <dbReference type="NCBI Taxonomy" id="47427"/>
    <lineage>
        <taxon>Eukaryota</taxon>
        <taxon>Fungi</taxon>
        <taxon>Dikarya</taxon>
        <taxon>Basidiomycota</taxon>
        <taxon>Agaricomycotina</taxon>
        <taxon>Agaricomycetes</taxon>
        <taxon>Agaricomycetidae</taxon>
        <taxon>Agaricales</taxon>
        <taxon>Marasmiineae</taxon>
        <taxon>Physalacriaceae</taxon>
        <taxon>Armillaria</taxon>
    </lineage>
</organism>
<reference evidence="3" key="1">
    <citation type="journal article" date="2017" name="Nat. Ecol. Evol.">
        <title>Genome expansion and lineage-specific genetic innovations in the forest pathogenic fungi Armillaria.</title>
        <authorList>
            <person name="Sipos G."/>
            <person name="Prasanna A.N."/>
            <person name="Walter M.C."/>
            <person name="O'Connor E."/>
            <person name="Balint B."/>
            <person name="Krizsan K."/>
            <person name="Kiss B."/>
            <person name="Hess J."/>
            <person name="Varga T."/>
            <person name="Slot J."/>
            <person name="Riley R."/>
            <person name="Boka B."/>
            <person name="Rigling D."/>
            <person name="Barry K."/>
            <person name="Lee J."/>
            <person name="Mihaltcheva S."/>
            <person name="LaButti K."/>
            <person name="Lipzen A."/>
            <person name="Waldron R."/>
            <person name="Moloney N.M."/>
            <person name="Sperisen C."/>
            <person name="Kredics L."/>
            <person name="Vagvoelgyi C."/>
            <person name="Patrignani A."/>
            <person name="Fitzpatrick D."/>
            <person name="Nagy I."/>
            <person name="Doyle S."/>
            <person name="Anderson J.B."/>
            <person name="Grigoriev I.V."/>
            <person name="Gueldener U."/>
            <person name="Muensterkoetter M."/>
            <person name="Nagy L.G."/>
        </authorList>
    </citation>
    <scope>NUCLEOTIDE SEQUENCE [LARGE SCALE GENOMIC DNA]</scope>
    <source>
        <strain evidence="3">Ar21-2</strain>
    </source>
</reference>
<name>A0A2H3D2E5_ARMGA</name>
<sequence>MLQDDQALVARVPRSLLTGSCAVFSSILAILNPSFSIVAALQWSSILPVSMTLLVLSKAVRYIKDNHGDSLSQASGLQPRLQTILSFTRSNSLSPNWPPTGVVTDWSNNVALQSRTGSLYTFSLLPPFHRRHRYMVYVLKHCDHHVNTTFRNSIPSFSSLKSQRGVKEGYHALYRWHNTHGCADLHS</sequence>
<dbReference type="Proteomes" id="UP000217790">
    <property type="component" value="Unassembled WGS sequence"/>
</dbReference>
<gene>
    <name evidence="2" type="ORF">ARMGADRAFT_560186</name>
</gene>
<dbReference type="EMBL" id="KZ293690">
    <property type="protein sequence ID" value="PBK85592.1"/>
    <property type="molecule type" value="Genomic_DNA"/>
</dbReference>
<evidence type="ECO:0000256" key="1">
    <source>
        <dbReference type="SAM" id="Phobius"/>
    </source>
</evidence>
<feature type="transmembrane region" description="Helical" evidence="1">
    <location>
        <begin position="12"/>
        <end position="31"/>
    </location>
</feature>
<protein>
    <submittedName>
        <fullName evidence="2">Uncharacterized protein</fullName>
    </submittedName>
</protein>
<keyword evidence="1" id="KW-0812">Transmembrane</keyword>
<proteinExistence type="predicted"/>
<keyword evidence="1" id="KW-1133">Transmembrane helix</keyword>
<accession>A0A2H3D2E5</accession>
<evidence type="ECO:0000313" key="3">
    <source>
        <dbReference type="Proteomes" id="UP000217790"/>
    </source>
</evidence>
<keyword evidence="3" id="KW-1185">Reference proteome</keyword>
<feature type="transmembrane region" description="Helical" evidence="1">
    <location>
        <begin position="37"/>
        <end position="56"/>
    </location>
</feature>